<organism evidence="1 2">
    <name type="scientific">Linderina macrospora</name>
    <dbReference type="NCBI Taxonomy" id="4868"/>
    <lineage>
        <taxon>Eukaryota</taxon>
        <taxon>Fungi</taxon>
        <taxon>Fungi incertae sedis</taxon>
        <taxon>Zoopagomycota</taxon>
        <taxon>Kickxellomycotina</taxon>
        <taxon>Kickxellomycetes</taxon>
        <taxon>Kickxellales</taxon>
        <taxon>Kickxellaceae</taxon>
        <taxon>Linderina</taxon>
    </lineage>
</organism>
<gene>
    <name evidence="1" type="ORF">FBU59_001064</name>
</gene>
<evidence type="ECO:0000313" key="2">
    <source>
        <dbReference type="Proteomes" id="UP001150603"/>
    </source>
</evidence>
<name>A0ACC1JF53_9FUNG</name>
<dbReference type="EMBL" id="JANBPW010000408">
    <property type="protein sequence ID" value="KAJ1949610.1"/>
    <property type="molecule type" value="Genomic_DNA"/>
</dbReference>
<proteinExistence type="predicted"/>
<comment type="caution">
    <text evidence="1">The sequence shown here is derived from an EMBL/GenBank/DDBJ whole genome shotgun (WGS) entry which is preliminary data.</text>
</comment>
<keyword evidence="2" id="KW-1185">Reference proteome</keyword>
<accession>A0ACC1JF53</accession>
<protein>
    <submittedName>
        <fullName evidence="1">Uncharacterized protein</fullName>
    </submittedName>
</protein>
<sequence length="243" mass="26849">MDVNEFRIRGKQVIDEIADYYENLGNIKPMANVEPGYLYKLLSHEVPETGESLDAIQKDIREKIMPGMTHWQSPNFYAWFPTNTSFPAMLGDMYCGMFSIVEFNWLCSPAATELETVVMDALGKLIGLPERFMAIQDDGFEGDGGGVIQGGASEATMVAMIAAREMATEKLKAKGHSESEIVALRNTLVAYCSDQTHSSAQKAANLIGCQINVIQTASDFRLTKELLSEAIAKDKEQGLIPFY</sequence>
<reference evidence="1" key="1">
    <citation type="submission" date="2022-07" db="EMBL/GenBank/DDBJ databases">
        <title>Phylogenomic reconstructions and comparative analyses of Kickxellomycotina fungi.</title>
        <authorList>
            <person name="Reynolds N.K."/>
            <person name="Stajich J.E."/>
            <person name="Barry K."/>
            <person name="Grigoriev I.V."/>
            <person name="Crous P."/>
            <person name="Smith M.E."/>
        </authorList>
    </citation>
    <scope>NUCLEOTIDE SEQUENCE</scope>
    <source>
        <strain evidence="1">NRRL 5244</strain>
    </source>
</reference>
<feature type="non-terminal residue" evidence="1">
    <location>
        <position position="243"/>
    </location>
</feature>
<evidence type="ECO:0000313" key="1">
    <source>
        <dbReference type="EMBL" id="KAJ1949610.1"/>
    </source>
</evidence>
<dbReference type="Proteomes" id="UP001150603">
    <property type="component" value="Unassembled WGS sequence"/>
</dbReference>